<dbReference type="PANTHER" id="PTHR33747:SF1">
    <property type="entry name" value="ADENYLATE CYCLASE-ASSOCIATED CAP C-TERMINAL DOMAIN-CONTAINING PROTEIN"/>
    <property type="match status" value="1"/>
</dbReference>
<dbReference type="InterPro" id="IPR004027">
    <property type="entry name" value="SEC_C_motif"/>
</dbReference>
<dbReference type="RefSeq" id="WP_100342997.1">
    <property type="nucleotide sequence ID" value="NZ_PGFB01000001.1"/>
</dbReference>
<dbReference type="InterPro" id="IPR023006">
    <property type="entry name" value="YchJ-like"/>
</dbReference>
<comment type="similarity">
    <text evidence="1 2">Belongs to the UPF0225 family.</text>
</comment>
<keyword evidence="5" id="KW-1185">Reference proteome</keyword>
<proteinExistence type="inferred from homology"/>
<evidence type="ECO:0000259" key="3">
    <source>
        <dbReference type="Pfam" id="PF17775"/>
    </source>
</evidence>
<dbReference type="InterPro" id="IPR032710">
    <property type="entry name" value="NTF2-like_dom_sf"/>
</dbReference>
<evidence type="ECO:0000256" key="1">
    <source>
        <dbReference type="ARBA" id="ARBA00010839"/>
    </source>
</evidence>
<dbReference type="Gene3D" id="3.10.450.50">
    <property type="match status" value="1"/>
</dbReference>
<gene>
    <name evidence="4" type="ORF">CLV54_0081</name>
</gene>
<reference evidence="4 5" key="1">
    <citation type="submission" date="2017-11" db="EMBL/GenBank/DDBJ databases">
        <title>Genomic Encyclopedia of Archaeal and Bacterial Type Strains, Phase II (KMG-II): From Individual Species to Whole Genera.</title>
        <authorList>
            <person name="Goeker M."/>
        </authorList>
    </citation>
    <scope>NUCLEOTIDE SEQUENCE [LARGE SCALE GENOMIC DNA]</scope>
    <source>
        <strain evidence="4 5">DSM 25625</strain>
    </source>
</reference>
<dbReference type="PANTHER" id="PTHR33747">
    <property type="entry name" value="UPF0225 PROTEIN SCO1677"/>
    <property type="match status" value="1"/>
</dbReference>
<dbReference type="Pfam" id="PF17775">
    <property type="entry name" value="YchJ_M-like"/>
    <property type="match status" value="1"/>
</dbReference>
<protein>
    <recommendedName>
        <fullName evidence="2">UPF0225 protein CLV54_0081</fullName>
    </recommendedName>
</protein>
<dbReference type="Pfam" id="PF02810">
    <property type="entry name" value="SEC-C"/>
    <property type="match status" value="1"/>
</dbReference>
<comment type="caution">
    <text evidence="4">The sequence shown here is derived from an EMBL/GenBank/DDBJ whole genome shotgun (WGS) entry which is preliminary data.</text>
</comment>
<dbReference type="HAMAP" id="MF_00612">
    <property type="entry name" value="UPF0225"/>
    <property type="match status" value="1"/>
</dbReference>
<organism evidence="4 5">
    <name type="scientific">Compostimonas suwonensis</name>
    <dbReference type="NCBI Taxonomy" id="1048394"/>
    <lineage>
        <taxon>Bacteria</taxon>
        <taxon>Bacillati</taxon>
        <taxon>Actinomycetota</taxon>
        <taxon>Actinomycetes</taxon>
        <taxon>Micrococcales</taxon>
        <taxon>Microbacteriaceae</taxon>
        <taxon>Compostimonas</taxon>
    </lineage>
</organism>
<dbReference type="InterPro" id="IPR048469">
    <property type="entry name" value="YchJ-like_M"/>
</dbReference>
<feature type="domain" description="YchJ-like middle NTF2-like" evidence="3">
    <location>
        <begin position="34"/>
        <end position="128"/>
    </location>
</feature>
<evidence type="ECO:0000313" key="4">
    <source>
        <dbReference type="EMBL" id="PJJ65056.1"/>
    </source>
</evidence>
<evidence type="ECO:0000313" key="5">
    <source>
        <dbReference type="Proteomes" id="UP000230161"/>
    </source>
</evidence>
<dbReference type="EMBL" id="PGFB01000001">
    <property type="protein sequence ID" value="PJJ65056.1"/>
    <property type="molecule type" value="Genomic_DNA"/>
</dbReference>
<evidence type="ECO:0000256" key="2">
    <source>
        <dbReference type="HAMAP-Rule" id="MF_00612"/>
    </source>
</evidence>
<dbReference type="SUPFAM" id="SSF54427">
    <property type="entry name" value="NTF2-like"/>
    <property type="match status" value="1"/>
</dbReference>
<dbReference type="Proteomes" id="UP000230161">
    <property type="component" value="Unassembled WGS sequence"/>
</dbReference>
<name>A0A2M9C3G2_9MICO</name>
<sequence>MAELRCPCLSGLVYDECCGPLHEGLLTGAATAPTAERLMRARYSAFALGRPEYLLGTWHPSTRPKALELEAGRQWRRLDILGTEHGGPFDTEGVVEFRAFYRIGGDRGELHERSRFVREAGRWLYLDGELLG</sequence>
<dbReference type="AlphaFoldDB" id="A0A2M9C3G2"/>
<accession>A0A2M9C3G2</accession>